<dbReference type="Pfam" id="PF07717">
    <property type="entry name" value="OB_NTP_bind"/>
    <property type="match status" value="1"/>
</dbReference>
<dbReference type="InterPro" id="IPR014001">
    <property type="entry name" value="Helicase_ATP-bd"/>
</dbReference>
<comment type="similarity">
    <text evidence="10">Belongs to the DEAD box helicase family. DEAH subfamily. PRP16 sub-subfamily.</text>
</comment>
<dbReference type="GO" id="GO:0006367">
    <property type="term" value="P:transcription initiation at RNA polymerase II promoter"/>
    <property type="evidence" value="ECO:0007669"/>
    <property type="project" value="InterPro"/>
</dbReference>
<dbReference type="SUPFAM" id="SSF47396">
    <property type="entry name" value="Transcription factor IIA (TFIIA), alpha-helical domain"/>
    <property type="match status" value="1"/>
</dbReference>
<dbReference type="Proteomes" id="UP000078561">
    <property type="component" value="Unassembled WGS sequence"/>
</dbReference>
<evidence type="ECO:0000313" key="17">
    <source>
        <dbReference type="Proteomes" id="UP000078561"/>
    </source>
</evidence>
<dbReference type="GO" id="GO:0000398">
    <property type="term" value="P:mRNA splicing, via spliceosome"/>
    <property type="evidence" value="ECO:0007669"/>
    <property type="project" value="UniProtKB-ARBA"/>
</dbReference>
<keyword evidence="9" id="KW-0539">Nucleus</keyword>
<evidence type="ECO:0000256" key="4">
    <source>
        <dbReference type="ARBA" id="ARBA00022741"/>
    </source>
</evidence>
<feature type="compositionally biased region" description="Low complexity" evidence="13">
    <location>
        <begin position="279"/>
        <end position="298"/>
    </location>
</feature>
<dbReference type="FunCoup" id="A0A168Q8D1">
    <property type="interactions" value="822"/>
</dbReference>
<dbReference type="FunFam" id="1.20.120.1080:FF:000018">
    <property type="entry name" value="Pre-mRNA-splicing factor ATP-dependent RNA helicase prp16"/>
    <property type="match status" value="1"/>
</dbReference>
<evidence type="ECO:0000256" key="8">
    <source>
        <dbReference type="ARBA" id="ARBA00023187"/>
    </source>
</evidence>
<feature type="compositionally biased region" description="Basic and acidic residues" evidence="13">
    <location>
        <begin position="143"/>
        <end position="162"/>
    </location>
</feature>
<feature type="region of interest" description="Disordered" evidence="13">
    <location>
        <begin position="143"/>
        <end position="348"/>
    </location>
</feature>
<dbReference type="SMART" id="SM00487">
    <property type="entry name" value="DEXDc"/>
    <property type="match status" value="1"/>
</dbReference>
<dbReference type="EC" id="3.6.4.13" evidence="2"/>
<evidence type="ECO:0000256" key="7">
    <source>
        <dbReference type="ARBA" id="ARBA00022840"/>
    </source>
</evidence>
<dbReference type="SMART" id="SM00847">
    <property type="entry name" value="HA2"/>
    <property type="match status" value="1"/>
</dbReference>
<dbReference type="CDD" id="cd10145">
    <property type="entry name" value="TFIIA_gamma_N"/>
    <property type="match status" value="1"/>
</dbReference>
<dbReference type="InterPro" id="IPR027417">
    <property type="entry name" value="P-loop_NTPase"/>
</dbReference>
<dbReference type="FunFam" id="3.40.50.300:FF:000007">
    <property type="entry name" value="Pre-mRNA-splicing factor ATP-dependent RNA helicase"/>
    <property type="match status" value="1"/>
</dbReference>
<comment type="subcellular location">
    <subcellularLocation>
        <location evidence="1">Nucleus</location>
    </subcellularLocation>
</comment>
<dbReference type="GO" id="GO:0005524">
    <property type="term" value="F:ATP binding"/>
    <property type="evidence" value="ECO:0007669"/>
    <property type="project" value="UniProtKB-KW"/>
</dbReference>
<protein>
    <recommendedName>
        <fullName evidence="12">Pre-mRNA-splicing factor ATP-dependent RNA helicase PRP16</fullName>
        <ecNumber evidence="2">3.6.4.13</ecNumber>
    </recommendedName>
</protein>
<dbReference type="Gene3D" id="1.20.120.1080">
    <property type="match status" value="1"/>
</dbReference>
<keyword evidence="3" id="KW-0507">mRNA processing</keyword>
<dbReference type="InterPro" id="IPR011709">
    <property type="entry name" value="DEAD-box_helicase_OB_fold"/>
</dbReference>
<dbReference type="STRING" id="4829.A0A168Q8D1"/>
<evidence type="ECO:0000259" key="15">
    <source>
        <dbReference type="PROSITE" id="PS51194"/>
    </source>
</evidence>
<proteinExistence type="inferred from homology"/>
<dbReference type="CDD" id="cd18791">
    <property type="entry name" value="SF2_C_RHA"/>
    <property type="match status" value="1"/>
</dbReference>
<keyword evidence="6" id="KW-0347">Helicase</keyword>
<dbReference type="Pfam" id="PF00271">
    <property type="entry name" value="Helicase_C"/>
    <property type="match status" value="1"/>
</dbReference>
<evidence type="ECO:0000313" key="16">
    <source>
        <dbReference type="EMBL" id="SAM03870.1"/>
    </source>
</evidence>
<dbReference type="InterPro" id="IPR001650">
    <property type="entry name" value="Helicase_C-like"/>
</dbReference>
<gene>
    <name evidence="16" type="primary">ABSGL_09726.1 scaffold 11617</name>
</gene>
<dbReference type="GO" id="GO:0003723">
    <property type="term" value="F:RNA binding"/>
    <property type="evidence" value="ECO:0007669"/>
    <property type="project" value="TreeGrafter"/>
</dbReference>
<organism evidence="16">
    <name type="scientific">Absidia glauca</name>
    <name type="common">Pin mould</name>
    <dbReference type="NCBI Taxonomy" id="4829"/>
    <lineage>
        <taxon>Eukaryota</taxon>
        <taxon>Fungi</taxon>
        <taxon>Fungi incertae sedis</taxon>
        <taxon>Mucoromycota</taxon>
        <taxon>Mucoromycotina</taxon>
        <taxon>Mucoromycetes</taxon>
        <taxon>Mucorales</taxon>
        <taxon>Cunninghamellaceae</taxon>
        <taxon>Absidia</taxon>
    </lineage>
</organism>
<feature type="domain" description="Helicase ATP-binding" evidence="14">
    <location>
        <begin position="592"/>
        <end position="755"/>
    </location>
</feature>
<dbReference type="InterPro" id="IPR002464">
    <property type="entry name" value="DNA/RNA_helicase_DEAH_CS"/>
</dbReference>
<dbReference type="PANTHER" id="PTHR18934">
    <property type="entry name" value="ATP-DEPENDENT RNA HELICASE"/>
    <property type="match status" value="1"/>
</dbReference>
<dbReference type="OrthoDB" id="10253254at2759"/>
<dbReference type="GO" id="GO:0005672">
    <property type="term" value="C:transcription factor TFIIA complex"/>
    <property type="evidence" value="ECO:0007669"/>
    <property type="project" value="InterPro"/>
</dbReference>
<dbReference type="Gene3D" id="1.10.287.190">
    <property type="entry name" value="Transcription factor IIA gamma subunit, alpha-helical domain"/>
    <property type="match status" value="1"/>
</dbReference>
<dbReference type="FunFam" id="3.40.50.300:FF:000615">
    <property type="entry name" value="pre-mRNA-splicing factor ATP-dependent RNA helicase DEAH7"/>
    <property type="match status" value="1"/>
</dbReference>
<dbReference type="InParanoid" id="A0A168Q8D1"/>
<feature type="domain" description="Helicase C-terminal" evidence="15">
    <location>
        <begin position="777"/>
        <end position="952"/>
    </location>
</feature>
<sequence>MSSQNKDFIHEIAIDFSRALNLPNPNDQLANRVIQIATNDRSFEKFASACKTFGRFNNDFLQTTYTKITDYAKNTSPKEFSGPSASIDEGTKGEVLMLGNNLPGGLIGRNKSSKSDEQRPVFIAPAPKTSLLGLDELARKKRAAEAAKNKSSQDHEEKRIKVDAISQWDDDATTSNDADIPKQQTKYRSYRMETPSNPGGLSESALQRMENMKRRDRDRNRSSGLHGSSRDDRHRRDNDDYDDRYRSDRHGRNRHDDRRRNNDRDNDRHHHRRRESDRSSQGSRTPSLSPSQQRQQQSGSATPRRGGLIKRDQWASMTPSGDREPFTPRLSTGGMTPQIGGRSEWDFATPGVRSTAYDEAALEYPEEYPGDDEDRQRWEEEQAQLDRDWYGMEETGVMDETHNPFAEYETHDKVKEEELAQKQLKKLTARQAQYNRDTEMWEASRMLSSGVAQRREIDTDFDDDSENRVHVLVHDIKPPFLDGRLVYTKQTEAVQHVRDPTSDLAIISRKGSRLVKEKREQAERQKGAKFELAGTTLGNVMGVKNKDNEEQGESKFASHLKSSQAVSDFARTRSMREQREFLPVFGVREELLKVVRDNQVVIIVGETGSGKTTQLTQYLHEDGYSTYGKISCTQPRRVAAMSVAKRVSEEMGTKLGDVVGYTIRFEDQTSENTLIRYMTDGILLRESINSPDLDQYSAIIMDEAHERALNTDVLMGILKKLLARRRDLKLIVTSATMNAERFSQFFGNAACFTIPGRTFPVDVMFSKTPCEDYVDSAVKQALAIHLSQPQGDILIFMTGQEDIEITCQVLKERLEQLDEPPPLAILPIYSQLPADLQAKIFQRSEDDARKVIVATNIAETSLTVDGIMYVIDTGFCKLKVYNPRIGMDALQITPISQANGNQRSGRAGRTGPGVAYRLYTEEAFRNEMFVNTIPEIQRTNLASVVLLLKSLGVKNLLEFDFMDPPPQDTILNSMYQLWVISALDNTGELTDSGSKMNDFPLDPSLAKMLITAQEQNCTAEVLTIVSMLSVPSVFYRPKERMEESDLAREKFFVPESDHLTLLHVYTQWKTNHYRDSWCTKHFIHPKAMRKAREVRSQLLDIMKTLKMPYESCGTDWDVIRKCICSAYFHQAARVKGIGEYVNCRTGMKCHLHPTSALYGAGFTPDYVVYHELVLTSKEFMQCVTAVDPFWLAEMGPMFFSIRDRDKNYGHKEKRLANIATESRLSMEMDLKLAREREEQEATRQAESRLATSKAGRIATPGLNARLSTPRRRGLGLIGMALTDSLDELIQSGHLNPQLAMRVLTTFDKSISEGLAQLVRNRAVVKVKIVACNAKRPGEQ</sequence>
<dbReference type="PROSITE" id="PS00690">
    <property type="entry name" value="DEAH_ATP_HELICASE"/>
    <property type="match status" value="1"/>
</dbReference>
<evidence type="ECO:0000256" key="9">
    <source>
        <dbReference type="ARBA" id="ARBA00023242"/>
    </source>
</evidence>
<evidence type="ECO:0000256" key="13">
    <source>
        <dbReference type="SAM" id="MobiDB-lite"/>
    </source>
</evidence>
<reference evidence="16" key="1">
    <citation type="submission" date="2016-04" db="EMBL/GenBank/DDBJ databases">
        <authorList>
            <person name="Evans L.H."/>
            <person name="Alamgir A."/>
            <person name="Owens N."/>
            <person name="Weber N.D."/>
            <person name="Virtaneva K."/>
            <person name="Barbian K."/>
            <person name="Babar A."/>
            <person name="Rosenke K."/>
        </authorList>
    </citation>
    <scope>NUCLEOTIDE SEQUENCE [LARGE SCALE GENOMIC DNA]</scope>
    <source>
        <strain evidence="16">CBS 101.48</strain>
    </source>
</reference>
<keyword evidence="7" id="KW-0067">ATP-binding</keyword>
<evidence type="ECO:0000259" key="14">
    <source>
        <dbReference type="PROSITE" id="PS51192"/>
    </source>
</evidence>
<dbReference type="InterPro" id="IPR009083">
    <property type="entry name" value="TFIIA_a-hlx"/>
</dbReference>
<keyword evidence="5" id="KW-0378">Hydrolase</keyword>
<dbReference type="OMA" id="VDVMFHR"/>
<dbReference type="SMART" id="SM00490">
    <property type="entry name" value="HELICc"/>
    <property type="match status" value="1"/>
</dbReference>
<dbReference type="Pfam" id="PF21010">
    <property type="entry name" value="HA2_C"/>
    <property type="match status" value="1"/>
</dbReference>
<evidence type="ECO:0000256" key="5">
    <source>
        <dbReference type="ARBA" id="ARBA00022801"/>
    </source>
</evidence>
<dbReference type="PROSITE" id="PS51192">
    <property type="entry name" value="HELICASE_ATP_BIND_1"/>
    <property type="match status" value="1"/>
</dbReference>
<feature type="compositionally biased region" description="Basic and acidic residues" evidence="13">
    <location>
        <begin position="210"/>
        <end position="221"/>
    </location>
</feature>
<dbReference type="GO" id="GO:0034458">
    <property type="term" value="F:3'-5' RNA helicase activity"/>
    <property type="evidence" value="ECO:0007669"/>
    <property type="project" value="TreeGrafter"/>
</dbReference>
<dbReference type="Pfam" id="PF02268">
    <property type="entry name" value="TFIIA_gamma_N"/>
    <property type="match status" value="1"/>
</dbReference>
<dbReference type="InterPro" id="IPR048333">
    <property type="entry name" value="HA2_WH"/>
</dbReference>
<evidence type="ECO:0000256" key="11">
    <source>
        <dbReference type="ARBA" id="ARBA00047984"/>
    </source>
</evidence>
<name>A0A168Q8D1_ABSGL</name>
<dbReference type="InterPro" id="IPR015872">
    <property type="entry name" value="TFIIA_gsu_N"/>
</dbReference>
<accession>A0A168Q8D1</accession>
<evidence type="ECO:0000256" key="10">
    <source>
        <dbReference type="ARBA" id="ARBA00038040"/>
    </source>
</evidence>
<dbReference type="EMBL" id="LT554307">
    <property type="protein sequence ID" value="SAM03870.1"/>
    <property type="molecule type" value="Genomic_DNA"/>
</dbReference>
<feature type="compositionally biased region" description="Basic and acidic residues" evidence="13">
    <location>
        <begin position="228"/>
        <end position="278"/>
    </location>
</feature>
<evidence type="ECO:0000256" key="12">
    <source>
        <dbReference type="ARBA" id="ARBA00070009"/>
    </source>
</evidence>
<keyword evidence="17" id="KW-1185">Reference proteome</keyword>
<evidence type="ECO:0000256" key="2">
    <source>
        <dbReference type="ARBA" id="ARBA00012552"/>
    </source>
</evidence>
<comment type="catalytic activity">
    <reaction evidence="11">
        <text>ATP + H2O = ADP + phosphate + H(+)</text>
        <dbReference type="Rhea" id="RHEA:13065"/>
        <dbReference type="ChEBI" id="CHEBI:15377"/>
        <dbReference type="ChEBI" id="CHEBI:15378"/>
        <dbReference type="ChEBI" id="CHEBI:30616"/>
        <dbReference type="ChEBI" id="CHEBI:43474"/>
        <dbReference type="ChEBI" id="CHEBI:456216"/>
        <dbReference type="EC" id="3.6.4.13"/>
    </reaction>
</comment>
<dbReference type="PROSITE" id="PS51194">
    <property type="entry name" value="HELICASE_CTER"/>
    <property type="match status" value="1"/>
</dbReference>
<dbReference type="PANTHER" id="PTHR18934:SF91">
    <property type="entry name" value="PRE-MRNA-SPLICING FACTOR ATP-DEPENDENT RNA HELICASE PRP16"/>
    <property type="match status" value="1"/>
</dbReference>
<dbReference type="Pfam" id="PF00270">
    <property type="entry name" value="DEAD"/>
    <property type="match status" value="1"/>
</dbReference>
<dbReference type="InterPro" id="IPR007502">
    <property type="entry name" value="Helicase-assoc_dom"/>
</dbReference>
<dbReference type="SUPFAM" id="SSF52540">
    <property type="entry name" value="P-loop containing nucleoside triphosphate hydrolases"/>
    <property type="match status" value="1"/>
</dbReference>
<dbReference type="GO" id="GO:0005681">
    <property type="term" value="C:spliceosomal complex"/>
    <property type="evidence" value="ECO:0007669"/>
    <property type="project" value="UniProtKB-ARBA"/>
</dbReference>
<feature type="compositionally biased region" description="Polar residues" evidence="13">
    <location>
        <begin position="173"/>
        <end position="187"/>
    </location>
</feature>
<dbReference type="GO" id="GO:0016787">
    <property type="term" value="F:hydrolase activity"/>
    <property type="evidence" value="ECO:0007669"/>
    <property type="project" value="UniProtKB-KW"/>
</dbReference>
<keyword evidence="8" id="KW-0508">mRNA splicing</keyword>
<dbReference type="Pfam" id="PF04408">
    <property type="entry name" value="WHD_HA2"/>
    <property type="match status" value="1"/>
</dbReference>
<dbReference type="InterPro" id="IPR011545">
    <property type="entry name" value="DEAD/DEAH_box_helicase_dom"/>
</dbReference>
<keyword evidence="4" id="KW-0547">Nucleotide-binding</keyword>
<evidence type="ECO:0000256" key="6">
    <source>
        <dbReference type="ARBA" id="ARBA00022806"/>
    </source>
</evidence>
<evidence type="ECO:0000256" key="1">
    <source>
        <dbReference type="ARBA" id="ARBA00004123"/>
    </source>
</evidence>
<dbReference type="Gene3D" id="3.40.50.300">
    <property type="entry name" value="P-loop containing nucleotide triphosphate hydrolases"/>
    <property type="match status" value="2"/>
</dbReference>
<evidence type="ECO:0000256" key="3">
    <source>
        <dbReference type="ARBA" id="ARBA00022664"/>
    </source>
</evidence>